<proteinExistence type="predicted"/>
<reference evidence="2 3" key="1">
    <citation type="journal article" date="2023" name="G3 (Bethesda)">
        <title>A chromosome-length genome assembly and annotation of blackberry (Rubus argutus, cv. 'Hillquist').</title>
        <authorList>
            <person name="Bruna T."/>
            <person name="Aryal R."/>
            <person name="Dudchenko O."/>
            <person name="Sargent D.J."/>
            <person name="Mead D."/>
            <person name="Buti M."/>
            <person name="Cavallini A."/>
            <person name="Hytonen T."/>
            <person name="Andres J."/>
            <person name="Pham M."/>
            <person name="Weisz D."/>
            <person name="Mascagni F."/>
            <person name="Usai G."/>
            <person name="Natali L."/>
            <person name="Bassil N."/>
            <person name="Fernandez G.E."/>
            <person name="Lomsadze A."/>
            <person name="Armour M."/>
            <person name="Olukolu B."/>
            <person name="Poorten T."/>
            <person name="Britton C."/>
            <person name="Davik J."/>
            <person name="Ashrafi H."/>
            <person name="Aiden E.L."/>
            <person name="Borodovsky M."/>
            <person name="Worthington M."/>
        </authorList>
    </citation>
    <scope>NUCLEOTIDE SEQUENCE [LARGE SCALE GENOMIC DNA]</scope>
    <source>
        <strain evidence="2">PI 553951</strain>
    </source>
</reference>
<dbReference type="EMBL" id="JBEDUW010000003">
    <property type="protein sequence ID" value="KAK9940232.1"/>
    <property type="molecule type" value="Genomic_DNA"/>
</dbReference>
<keyword evidence="3" id="KW-1185">Reference proteome</keyword>
<dbReference type="Proteomes" id="UP001457282">
    <property type="component" value="Unassembled WGS sequence"/>
</dbReference>
<evidence type="ECO:0000256" key="1">
    <source>
        <dbReference type="SAM" id="MobiDB-lite"/>
    </source>
</evidence>
<evidence type="ECO:0000313" key="3">
    <source>
        <dbReference type="Proteomes" id="UP001457282"/>
    </source>
</evidence>
<feature type="region of interest" description="Disordered" evidence="1">
    <location>
        <begin position="1"/>
        <end position="27"/>
    </location>
</feature>
<protein>
    <submittedName>
        <fullName evidence="2">Uncharacterized protein</fullName>
    </submittedName>
</protein>
<gene>
    <name evidence="2" type="ORF">M0R45_016902</name>
</gene>
<comment type="caution">
    <text evidence="2">The sequence shown here is derived from an EMBL/GenBank/DDBJ whole genome shotgun (WGS) entry which is preliminary data.</text>
</comment>
<name>A0AAW1XXH5_RUBAR</name>
<accession>A0AAW1XXH5</accession>
<dbReference type="AlphaFoldDB" id="A0AAW1XXH5"/>
<sequence length="99" mass="11280">MKREEPVLSAVRVPTPTAQPSLTLPQPRRRHHHLCPFAPCSNDVDLRILQSGVVPQSRTRVRSLLPARTARCSRALLQAAARRLVITASSRRRHHQRRK</sequence>
<evidence type="ECO:0000313" key="2">
    <source>
        <dbReference type="EMBL" id="KAK9940232.1"/>
    </source>
</evidence>
<organism evidence="2 3">
    <name type="scientific">Rubus argutus</name>
    <name type="common">Southern blackberry</name>
    <dbReference type="NCBI Taxonomy" id="59490"/>
    <lineage>
        <taxon>Eukaryota</taxon>
        <taxon>Viridiplantae</taxon>
        <taxon>Streptophyta</taxon>
        <taxon>Embryophyta</taxon>
        <taxon>Tracheophyta</taxon>
        <taxon>Spermatophyta</taxon>
        <taxon>Magnoliopsida</taxon>
        <taxon>eudicotyledons</taxon>
        <taxon>Gunneridae</taxon>
        <taxon>Pentapetalae</taxon>
        <taxon>rosids</taxon>
        <taxon>fabids</taxon>
        <taxon>Rosales</taxon>
        <taxon>Rosaceae</taxon>
        <taxon>Rosoideae</taxon>
        <taxon>Rosoideae incertae sedis</taxon>
        <taxon>Rubus</taxon>
    </lineage>
</organism>